<protein>
    <recommendedName>
        <fullName evidence="8">Cytidylate kinase</fullName>
        <shortName evidence="8">CK</shortName>
        <ecNumber evidence="8">2.7.4.25</ecNumber>
    </recommendedName>
    <alternativeName>
        <fullName evidence="8">Cytidine monophosphate kinase</fullName>
        <shortName evidence="8">CMP kinase</shortName>
    </alternativeName>
</protein>
<evidence type="ECO:0000313" key="11">
    <source>
        <dbReference type="Proteomes" id="UP000231932"/>
    </source>
</evidence>
<dbReference type="GO" id="GO:0015949">
    <property type="term" value="P:nucleobase-containing small molecule interconversion"/>
    <property type="evidence" value="ECO:0007669"/>
    <property type="project" value="TreeGrafter"/>
</dbReference>
<dbReference type="Proteomes" id="UP000231932">
    <property type="component" value="Chromosome"/>
</dbReference>
<gene>
    <name evidence="8" type="primary">cmk</name>
    <name evidence="10" type="ORF">CVV65_07640</name>
</gene>
<dbReference type="PANTHER" id="PTHR21299:SF2">
    <property type="entry name" value="CYTIDYLATE KINASE"/>
    <property type="match status" value="1"/>
</dbReference>
<feature type="binding site" evidence="8">
    <location>
        <begin position="10"/>
        <end position="18"/>
    </location>
    <ligand>
        <name>ATP</name>
        <dbReference type="ChEBI" id="CHEBI:30616"/>
    </ligand>
</feature>
<keyword evidence="2 8" id="KW-0808">Transferase</keyword>
<comment type="subcellular location">
    <subcellularLocation>
        <location evidence="8">Cytoplasm</location>
    </subcellularLocation>
</comment>
<evidence type="ECO:0000256" key="3">
    <source>
        <dbReference type="ARBA" id="ARBA00022741"/>
    </source>
</evidence>
<dbReference type="GO" id="GO:0005829">
    <property type="term" value="C:cytosol"/>
    <property type="evidence" value="ECO:0007669"/>
    <property type="project" value="TreeGrafter"/>
</dbReference>
<evidence type="ECO:0000256" key="4">
    <source>
        <dbReference type="ARBA" id="ARBA00022777"/>
    </source>
</evidence>
<sequence length="227" mass="24901">MKGLRVAIDGPAGAGKSTIARRVAEALGLLYVDTGAMYRGITWVALQKGIDPADAAALANLARDVHVELRPEKDGVRVWIDGQDITPFLRDPRVSRAVPAVSGVPAVRMRMMELQKDLARRGGVVMDGRDIGTVIMPDAEVKVFLTASLEERAKRRVKELRGYGHRIDPDQVGRELAERDRADAAREFSPLVKAPDARVIDTTGRDVESVVEEVLTLCRTRLLKGEE</sequence>
<dbReference type="EMBL" id="CP024955">
    <property type="protein sequence ID" value="ATY84807.1"/>
    <property type="molecule type" value="Genomic_DNA"/>
</dbReference>
<keyword evidence="11" id="KW-1185">Reference proteome</keyword>
<dbReference type="CDD" id="cd02020">
    <property type="entry name" value="CMPK"/>
    <property type="match status" value="1"/>
</dbReference>
<dbReference type="NCBIfam" id="TIGR00017">
    <property type="entry name" value="cmk"/>
    <property type="match status" value="1"/>
</dbReference>
<dbReference type="InterPro" id="IPR027417">
    <property type="entry name" value="P-loop_NTPase"/>
</dbReference>
<dbReference type="HAMAP" id="MF_00238">
    <property type="entry name" value="Cytidyl_kinase_type1"/>
    <property type="match status" value="1"/>
</dbReference>
<dbReference type="Pfam" id="PF02224">
    <property type="entry name" value="Cytidylate_kin"/>
    <property type="match status" value="1"/>
</dbReference>
<proteinExistence type="inferred from homology"/>
<dbReference type="EC" id="2.7.4.25" evidence="8"/>
<dbReference type="InterPro" id="IPR003136">
    <property type="entry name" value="Cytidylate_kin"/>
</dbReference>
<dbReference type="OrthoDB" id="9807434at2"/>
<keyword evidence="5 8" id="KW-0067">ATP-binding</keyword>
<keyword evidence="8" id="KW-0963">Cytoplasm</keyword>
<dbReference type="GO" id="GO:0005524">
    <property type="term" value="F:ATP binding"/>
    <property type="evidence" value="ECO:0007669"/>
    <property type="project" value="UniProtKB-UniRule"/>
</dbReference>
<comment type="catalytic activity">
    <reaction evidence="7 8">
        <text>CMP + ATP = CDP + ADP</text>
        <dbReference type="Rhea" id="RHEA:11600"/>
        <dbReference type="ChEBI" id="CHEBI:30616"/>
        <dbReference type="ChEBI" id="CHEBI:58069"/>
        <dbReference type="ChEBI" id="CHEBI:60377"/>
        <dbReference type="ChEBI" id="CHEBI:456216"/>
        <dbReference type="EC" id="2.7.4.25"/>
    </reaction>
</comment>
<organism evidence="10 11">
    <name type="scientific">Kyrpidia spormannii</name>
    <dbReference type="NCBI Taxonomy" id="2055160"/>
    <lineage>
        <taxon>Bacteria</taxon>
        <taxon>Bacillati</taxon>
        <taxon>Bacillota</taxon>
        <taxon>Bacilli</taxon>
        <taxon>Bacillales</taxon>
        <taxon>Alicyclobacillaceae</taxon>
        <taxon>Kyrpidia</taxon>
    </lineage>
</organism>
<dbReference type="Gene3D" id="3.40.50.300">
    <property type="entry name" value="P-loop containing nucleotide triphosphate hydrolases"/>
    <property type="match status" value="1"/>
</dbReference>
<accession>A0A2K8N7L8</accession>
<dbReference type="GO" id="GO:0036431">
    <property type="term" value="F:dCMP kinase activity"/>
    <property type="evidence" value="ECO:0007669"/>
    <property type="project" value="InterPro"/>
</dbReference>
<evidence type="ECO:0000256" key="8">
    <source>
        <dbReference type="HAMAP-Rule" id="MF_00238"/>
    </source>
</evidence>
<feature type="domain" description="Cytidylate kinase" evidence="9">
    <location>
        <begin position="6"/>
        <end position="218"/>
    </location>
</feature>
<dbReference type="SUPFAM" id="SSF52540">
    <property type="entry name" value="P-loop containing nucleoside triphosphate hydrolases"/>
    <property type="match status" value="1"/>
</dbReference>
<comment type="catalytic activity">
    <reaction evidence="6 8">
        <text>dCMP + ATP = dCDP + ADP</text>
        <dbReference type="Rhea" id="RHEA:25094"/>
        <dbReference type="ChEBI" id="CHEBI:30616"/>
        <dbReference type="ChEBI" id="CHEBI:57566"/>
        <dbReference type="ChEBI" id="CHEBI:58593"/>
        <dbReference type="ChEBI" id="CHEBI:456216"/>
        <dbReference type="EC" id="2.7.4.25"/>
    </reaction>
</comment>
<dbReference type="PANTHER" id="PTHR21299">
    <property type="entry name" value="CYTIDYLATE KINASE/PANTOATE-BETA-ALANINE LIGASE"/>
    <property type="match status" value="1"/>
</dbReference>
<keyword evidence="3 8" id="KW-0547">Nucleotide-binding</keyword>
<evidence type="ECO:0000256" key="6">
    <source>
        <dbReference type="ARBA" id="ARBA00047615"/>
    </source>
</evidence>
<evidence type="ECO:0000313" key="10">
    <source>
        <dbReference type="EMBL" id="ATY84807.1"/>
    </source>
</evidence>
<dbReference type="GO" id="GO:0006220">
    <property type="term" value="P:pyrimidine nucleotide metabolic process"/>
    <property type="evidence" value="ECO:0007669"/>
    <property type="project" value="UniProtKB-UniRule"/>
</dbReference>
<dbReference type="InterPro" id="IPR011994">
    <property type="entry name" value="Cytidylate_kinase_dom"/>
</dbReference>
<dbReference type="GO" id="GO:0036430">
    <property type="term" value="F:CMP kinase activity"/>
    <property type="evidence" value="ECO:0007669"/>
    <property type="project" value="RHEA"/>
</dbReference>
<evidence type="ECO:0000256" key="5">
    <source>
        <dbReference type="ARBA" id="ARBA00022840"/>
    </source>
</evidence>
<evidence type="ECO:0000259" key="9">
    <source>
        <dbReference type="Pfam" id="PF02224"/>
    </source>
</evidence>
<dbReference type="RefSeq" id="WP_100667615.1">
    <property type="nucleotide sequence ID" value="NZ_CP024955.1"/>
</dbReference>
<keyword evidence="4 8" id="KW-0418">Kinase</keyword>
<reference evidence="11" key="1">
    <citation type="submission" date="2017-11" db="EMBL/GenBank/DDBJ databases">
        <title>Complete Genome Sequence of Kyrpidia sp. Strain EA-1, a thermophilic, hydrogen-oxidizing Bacterium, isolated from the Azores.</title>
        <authorList>
            <person name="Reiner J.E."/>
            <person name="Lapp C.J."/>
            <person name="Bunk B."/>
            <person name="Gescher J."/>
        </authorList>
    </citation>
    <scope>NUCLEOTIDE SEQUENCE [LARGE SCALE GENOMIC DNA]</scope>
    <source>
        <strain evidence="11">EA-1</strain>
    </source>
</reference>
<name>A0A2K8N7L8_9BACL</name>
<comment type="similarity">
    <text evidence="1 8">Belongs to the cytidylate kinase family. Type 1 subfamily.</text>
</comment>
<dbReference type="KEGG" id="kyr:CVV65_07640"/>
<evidence type="ECO:0000256" key="7">
    <source>
        <dbReference type="ARBA" id="ARBA00048478"/>
    </source>
</evidence>
<dbReference type="AlphaFoldDB" id="A0A2K8N7L8"/>
<evidence type="ECO:0000256" key="2">
    <source>
        <dbReference type="ARBA" id="ARBA00022679"/>
    </source>
</evidence>
<evidence type="ECO:0000256" key="1">
    <source>
        <dbReference type="ARBA" id="ARBA00009427"/>
    </source>
</evidence>